<dbReference type="PANTHER" id="PTHR46825:SF9">
    <property type="entry name" value="BETA-LACTAMASE-RELATED DOMAIN-CONTAINING PROTEIN"/>
    <property type="match status" value="1"/>
</dbReference>
<dbReference type="Proteomes" id="UP000198546">
    <property type="component" value="Chromosome i"/>
</dbReference>
<keyword evidence="1" id="KW-0812">Transmembrane</keyword>
<evidence type="ECO:0000259" key="3">
    <source>
        <dbReference type="Pfam" id="PF00144"/>
    </source>
</evidence>
<proteinExistence type="predicted"/>
<feature type="transmembrane region" description="Helical" evidence="1">
    <location>
        <begin position="529"/>
        <end position="554"/>
    </location>
</feature>
<keyword evidence="5" id="KW-1185">Reference proteome</keyword>
<evidence type="ECO:0000256" key="1">
    <source>
        <dbReference type="SAM" id="Phobius"/>
    </source>
</evidence>
<dbReference type="RefSeq" id="WP_090594720.1">
    <property type="nucleotide sequence ID" value="NZ_LT629688.1"/>
</dbReference>
<evidence type="ECO:0000313" key="5">
    <source>
        <dbReference type="Proteomes" id="UP000198546"/>
    </source>
</evidence>
<keyword evidence="1" id="KW-0472">Membrane</keyword>
<accession>A0A1G7BRN0</accession>
<feature type="transmembrane region" description="Helical" evidence="1">
    <location>
        <begin position="607"/>
        <end position="627"/>
    </location>
</feature>
<feature type="chain" id="PRO_5039055228" evidence="2">
    <location>
        <begin position="38"/>
        <end position="668"/>
    </location>
</feature>
<keyword evidence="2" id="KW-0732">Signal</keyword>
<dbReference type="OrthoDB" id="3325701at2"/>
<organism evidence="4 5">
    <name type="scientific">Auraticoccus monumenti</name>
    <dbReference type="NCBI Taxonomy" id="675864"/>
    <lineage>
        <taxon>Bacteria</taxon>
        <taxon>Bacillati</taxon>
        <taxon>Actinomycetota</taxon>
        <taxon>Actinomycetes</taxon>
        <taxon>Propionibacteriales</taxon>
        <taxon>Propionibacteriaceae</taxon>
        <taxon>Auraticoccus</taxon>
    </lineage>
</organism>
<feature type="domain" description="Beta-lactamase-related" evidence="3">
    <location>
        <begin position="76"/>
        <end position="393"/>
    </location>
</feature>
<dbReference type="EMBL" id="LT629688">
    <property type="protein sequence ID" value="SDE29729.1"/>
    <property type="molecule type" value="Genomic_DNA"/>
</dbReference>
<dbReference type="SUPFAM" id="SSF56601">
    <property type="entry name" value="beta-lactamase/transpeptidase-like"/>
    <property type="match status" value="1"/>
</dbReference>
<dbReference type="InterPro" id="IPR012338">
    <property type="entry name" value="Beta-lactam/transpept-like"/>
</dbReference>
<feature type="transmembrane region" description="Helical" evidence="1">
    <location>
        <begin position="639"/>
        <end position="663"/>
    </location>
</feature>
<gene>
    <name evidence="4" type="ORF">SAMN04489747_3046</name>
</gene>
<reference evidence="4 5" key="1">
    <citation type="submission" date="2016-10" db="EMBL/GenBank/DDBJ databases">
        <authorList>
            <person name="de Groot N.N."/>
        </authorList>
    </citation>
    <scope>NUCLEOTIDE SEQUENCE [LARGE SCALE GENOMIC DNA]</scope>
    <source>
        <strain evidence="4 5">MON 2.2</strain>
    </source>
</reference>
<feature type="signal peptide" evidence="2">
    <location>
        <begin position="1"/>
        <end position="37"/>
    </location>
</feature>
<sequence>MSPHPVITGLRQPRRRSRPVRRLLAAMVALPVLVTLAACQGTVAATPSPAVPVLSAPLEKADLDAWLDGMLPAALERVEIAGAGVAVVHDGEVLTSRGYGWAETGAGTGVPVPVDPARTLFRPGSISKVVTATAVMQLVERGQLDLDTDVRAYLDFELPLDRGAVTLRHLLTHTAGFEERVAGLIRLDGAPVDLRRAVSTDPPEQLYTPGTVPAYSNYGNALAGYVVERISGVRFEDHVREAVLVPAGMTSATFEQPLPSDLAGRVSHGYPDASAPAAPFEHVGESPAGGLSATVDDMSAFMLAQLGRPVTGEPVLAPETLDLMHAPALDADTLGTLAAGPRMTLGLHDESRNGHRILGHGGDTQFFHSHLQLYPEQGTGIFITLNSSGTGALDTIGLRDALVTGFADRYFPAESNPVTVDVDPAESLQRARAAEGSYRSSRSLHSTFLSVTDLTATTRVVAQPDGRLLVQPAQGLPATLHQEVAPGVWREVGGEGVLTVRTVGERVTALGTGPASTLLPVVPGRSPTVAVPVLLVSVLVLLGSVLTGVALAVVRFRRPSAGPGAPRFARRLTRFGAGLTLVALVGWLVVVQALTGLQQVPFTALRVLQVLQALGALAVVPAAVVVLQEVRSRAGWWRTAAAVLVLLALVGTAWFAVTFKLLAPSVSY</sequence>
<dbReference type="PANTHER" id="PTHR46825">
    <property type="entry name" value="D-ALANYL-D-ALANINE-CARBOXYPEPTIDASE/ENDOPEPTIDASE AMPH"/>
    <property type="match status" value="1"/>
</dbReference>
<dbReference type="Gene3D" id="3.40.710.10">
    <property type="entry name" value="DD-peptidase/beta-lactamase superfamily"/>
    <property type="match status" value="1"/>
</dbReference>
<name>A0A1G7BRN0_9ACTN</name>
<dbReference type="InterPro" id="IPR001466">
    <property type="entry name" value="Beta-lactam-related"/>
</dbReference>
<keyword evidence="1" id="KW-1133">Transmembrane helix</keyword>
<protein>
    <submittedName>
        <fullName evidence="4">CubicO group peptidase, beta-lactamase class C family</fullName>
    </submittedName>
</protein>
<dbReference type="Pfam" id="PF00144">
    <property type="entry name" value="Beta-lactamase"/>
    <property type="match status" value="1"/>
</dbReference>
<feature type="transmembrane region" description="Helical" evidence="1">
    <location>
        <begin position="575"/>
        <end position="595"/>
    </location>
</feature>
<evidence type="ECO:0000256" key="2">
    <source>
        <dbReference type="SAM" id="SignalP"/>
    </source>
</evidence>
<dbReference type="STRING" id="675864.SAMN04489747_3046"/>
<evidence type="ECO:0000313" key="4">
    <source>
        <dbReference type="EMBL" id="SDE29729.1"/>
    </source>
</evidence>
<dbReference type="InterPro" id="IPR050491">
    <property type="entry name" value="AmpC-like"/>
</dbReference>
<dbReference type="AlphaFoldDB" id="A0A1G7BRN0"/>